<evidence type="ECO:0000256" key="7">
    <source>
        <dbReference type="ARBA" id="ARBA00022840"/>
    </source>
</evidence>
<dbReference type="InterPro" id="IPR036097">
    <property type="entry name" value="HisK_dim/P_sf"/>
</dbReference>
<dbReference type="Pfam" id="PF02518">
    <property type="entry name" value="HATPase_c"/>
    <property type="match status" value="1"/>
</dbReference>
<dbReference type="GeneID" id="5003613"/>
<dbReference type="FunFam" id="1.10.287.130:FF:000002">
    <property type="entry name" value="Two-component osmosensing histidine kinase"/>
    <property type="match status" value="1"/>
</dbReference>
<evidence type="ECO:0000256" key="2">
    <source>
        <dbReference type="ARBA" id="ARBA00012438"/>
    </source>
</evidence>
<feature type="non-terminal residue" evidence="12">
    <location>
        <position position="550"/>
    </location>
</feature>
<dbReference type="EMBL" id="CP000589">
    <property type="protein sequence ID" value="ABO97850.1"/>
    <property type="molecule type" value="Genomic_DNA"/>
</dbReference>
<dbReference type="CDD" id="cd00082">
    <property type="entry name" value="HisKA"/>
    <property type="match status" value="1"/>
</dbReference>
<dbReference type="SUPFAM" id="SSF47384">
    <property type="entry name" value="Homodimeric domain of signal transducing histidine kinase"/>
    <property type="match status" value="1"/>
</dbReference>
<accession>A4S2M1</accession>
<dbReference type="CDD" id="cd16922">
    <property type="entry name" value="HATPase_EvgS-ArcB-TorS-like"/>
    <property type="match status" value="1"/>
</dbReference>
<evidence type="ECO:0000259" key="11">
    <source>
        <dbReference type="PROSITE" id="PS50110"/>
    </source>
</evidence>
<keyword evidence="7" id="KW-0067">ATP-binding</keyword>
<dbReference type="InterPro" id="IPR036890">
    <property type="entry name" value="HATPase_C_sf"/>
</dbReference>
<feature type="modified residue" description="4-aspartylphosphate" evidence="9">
    <location>
        <position position="487"/>
    </location>
</feature>
<dbReference type="InterPro" id="IPR003594">
    <property type="entry name" value="HATPase_dom"/>
</dbReference>
<evidence type="ECO:0000313" key="13">
    <source>
        <dbReference type="Proteomes" id="UP000001568"/>
    </source>
</evidence>
<keyword evidence="8" id="KW-0902">Two-component regulatory system</keyword>
<dbReference type="Proteomes" id="UP000001568">
    <property type="component" value="Chromosome 9"/>
</dbReference>
<dbReference type="SMART" id="SM00448">
    <property type="entry name" value="REC"/>
    <property type="match status" value="1"/>
</dbReference>
<name>A4S2M1_OSTLU</name>
<dbReference type="Pfam" id="PF00512">
    <property type="entry name" value="HisKA"/>
    <property type="match status" value="1"/>
</dbReference>
<dbReference type="KEGG" id="olu:OSTLU_1394"/>
<dbReference type="eggNOG" id="KOG0519">
    <property type="taxonomic scope" value="Eukaryota"/>
</dbReference>
<feature type="domain" description="Response regulatory" evidence="11">
    <location>
        <begin position="432"/>
        <end position="550"/>
    </location>
</feature>
<organism evidence="12 13">
    <name type="scientific">Ostreococcus lucimarinus (strain CCE9901)</name>
    <dbReference type="NCBI Taxonomy" id="436017"/>
    <lineage>
        <taxon>Eukaryota</taxon>
        <taxon>Viridiplantae</taxon>
        <taxon>Chlorophyta</taxon>
        <taxon>Mamiellophyceae</taxon>
        <taxon>Mamiellales</taxon>
        <taxon>Bathycoccaceae</taxon>
        <taxon>Ostreococcus</taxon>
    </lineage>
</organism>
<dbReference type="OrthoDB" id="21225at2759"/>
<evidence type="ECO:0000259" key="10">
    <source>
        <dbReference type="PROSITE" id="PS50109"/>
    </source>
</evidence>
<dbReference type="EC" id="2.7.13.3" evidence="2"/>
<dbReference type="Gene3D" id="3.40.50.2300">
    <property type="match status" value="1"/>
</dbReference>
<keyword evidence="5" id="KW-0547">Nucleotide-binding</keyword>
<dbReference type="InterPro" id="IPR005467">
    <property type="entry name" value="His_kinase_dom"/>
</dbReference>
<dbReference type="InterPro" id="IPR003661">
    <property type="entry name" value="HisK_dim/P_dom"/>
</dbReference>
<keyword evidence="6" id="KW-0418">Kinase</keyword>
<dbReference type="STRING" id="436017.A4S2M1"/>
<dbReference type="GO" id="GO:0000155">
    <property type="term" value="F:phosphorelay sensor kinase activity"/>
    <property type="evidence" value="ECO:0007669"/>
    <property type="project" value="InterPro"/>
</dbReference>
<keyword evidence="3 9" id="KW-0597">Phosphoprotein</keyword>
<dbReference type="CDD" id="cd17546">
    <property type="entry name" value="REC_hyHK_CKI1_RcsC-like"/>
    <property type="match status" value="1"/>
</dbReference>
<evidence type="ECO:0000256" key="5">
    <source>
        <dbReference type="ARBA" id="ARBA00022741"/>
    </source>
</evidence>
<dbReference type="Gene3D" id="1.10.287.130">
    <property type="match status" value="1"/>
</dbReference>
<evidence type="ECO:0000256" key="8">
    <source>
        <dbReference type="ARBA" id="ARBA00023012"/>
    </source>
</evidence>
<sequence>LFKRRDDELNALKMMARAEAATEAKSRFLAHMSHEIRTPLNGLIAVGQLLEDTNLDRLQREYVSTVRTSGETLQALISDILDFSRVEADKLVLQCEPFHPEVVIGNVMEITAMQSAKKKINIGYHVDIGVPKIVMGDAMRLQQVLLNSISNAIKFTDAGNIMIRLYLGREDTTEPTDDMTSDNESWFLHFYVKDTGMGLDQSTIHKIFQSFQQVETGATRKYDGTGLGLAISRKLCEAMGGTMWAESQGLGKGSTFHFCIKCKAVSEDWMKENQKSRKQLASGAESLRQLERDLSVDYAAHFKRPGEKLSVLPPFVLSTWPVVQSTGFDTSDPRCAWAKDSVEGTESSIDSVKGTAVRDFFSSIRSHLISRPVRHNRLRRTLETVLDEKAHHADAADTARTDSPTRASGCTRRKVDFEDGVSGQHVSGQHLRILLAEDHPVNMKVAKAVLSRLGHSDVTGAKDGADALAKVQADPAGLDAFDIVLMDLHMPIMGGIECTQQLRKLYPDCKVPIIAVTADAIEESRQECFDAGFDSYLTKPFRIEQIQKAI</sequence>
<dbReference type="Gene3D" id="3.30.565.10">
    <property type="entry name" value="Histidine kinase-like ATPase, C-terminal domain"/>
    <property type="match status" value="1"/>
</dbReference>
<evidence type="ECO:0000313" key="12">
    <source>
        <dbReference type="EMBL" id="ABO97850.1"/>
    </source>
</evidence>
<dbReference type="HOGENOM" id="CLU_000445_104_15_1"/>
<evidence type="ECO:0000256" key="9">
    <source>
        <dbReference type="PROSITE-ProRule" id="PRU00169"/>
    </source>
</evidence>
<reference evidence="12 13" key="1">
    <citation type="journal article" date="2007" name="Proc. Natl. Acad. Sci. U.S.A.">
        <title>The tiny eukaryote Ostreococcus provides genomic insights into the paradox of plankton speciation.</title>
        <authorList>
            <person name="Palenik B."/>
            <person name="Grimwood J."/>
            <person name="Aerts A."/>
            <person name="Rouze P."/>
            <person name="Salamov A."/>
            <person name="Putnam N."/>
            <person name="Dupont C."/>
            <person name="Jorgensen R."/>
            <person name="Derelle E."/>
            <person name="Rombauts S."/>
            <person name="Zhou K."/>
            <person name="Otillar R."/>
            <person name="Merchant S.S."/>
            <person name="Podell S."/>
            <person name="Gaasterland T."/>
            <person name="Napoli C."/>
            <person name="Gendler K."/>
            <person name="Manuell A."/>
            <person name="Tai V."/>
            <person name="Vallon O."/>
            <person name="Piganeau G."/>
            <person name="Jancek S."/>
            <person name="Heijde M."/>
            <person name="Jabbari K."/>
            <person name="Bowler C."/>
            <person name="Lohr M."/>
            <person name="Robbens S."/>
            <person name="Werner G."/>
            <person name="Dubchak I."/>
            <person name="Pazour G.J."/>
            <person name="Ren Q."/>
            <person name="Paulsen I."/>
            <person name="Delwiche C."/>
            <person name="Schmutz J."/>
            <person name="Rokhsar D."/>
            <person name="Van de Peer Y."/>
            <person name="Moreau H."/>
            <person name="Grigoriev I.V."/>
        </authorList>
    </citation>
    <scope>NUCLEOTIDE SEQUENCE [LARGE SCALE GENOMIC DNA]</scope>
    <source>
        <strain evidence="12 13">CCE9901</strain>
    </source>
</reference>
<evidence type="ECO:0000256" key="1">
    <source>
        <dbReference type="ARBA" id="ARBA00000085"/>
    </source>
</evidence>
<dbReference type="InterPro" id="IPR001789">
    <property type="entry name" value="Sig_transdc_resp-reg_receiver"/>
</dbReference>
<dbReference type="AlphaFoldDB" id="A4S2M1"/>
<feature type="domain" description="Histidine kinase" evidence="10">
    <location>
        <begin position="31"/>
        <end position="264"/>
    </location>
</feature>
<dbReference type="GO" id="GO:0005524">
    <property type="term" value="F:ATP binding"/>
    <property type="evidence" value="ECO:0007669"/>
    <property type="project" value="UniProtKB-KW"/>
</dbReference>
<dbReference type="SUPFAM" id="SSF52172">
    <property type="entry name" value="CheY-like"/>
    <property type="match status" value="1"/>
</dbReference>
<dbReference type="InterPro" id="IPR011006">
    <property type="entry name" value="CheY-like_superfamily"/>
</dbReference>
<evidence type="ECO:0000256" key="6">
    <source>
        <dbReference type="ARBA" id="ARBA00022777"/>
    </source>
</evidence>
<evidence type="ECO:0000256" key="4">
    <source>
        <dbReference type="ARBA" id="ARBA00022679"/>
    </source>
</evidence>
<dbReference type="PROSITE" id="PS50110">
    <property type="entry name" value="RESPONSE_REGULATORY"/>
    <property type="match status" value="1"/>
</dbReference>
<dbReference type="OMA" id="PQHAIGD"/>
<comment type="catalytic activity">
    <reaction evidence="1">
        <text>ATP + protein L-histidine = ADP + protein N-phospho-L-histidine.</text>
        <dbReference type="EC" id="2.7.13.3"/>
    </reaction>
</comment>
<dbReference type="PANTHER" id="PTHR45339">
    <property type="entry name" value="HYBRID SIGNAL TRANSDUCTION HISTIDINE KINASE J"/>
    <property type="match status" value="1"/>
</dbReference>
<dbReference type="PANTHER" id="PTHR45339:SF5">
    <property type="entry name" value="HISTIDINE KINASE"/>
    <property type="match status" value="1"/>
</dbReference>
<dbReference type="PRINTS" id="PR00344">
    <property type="entry name" value="BCTRLSENSOR"/>
</dbReference>
<feature type="non-terminal residue" evidence="12">
    <location>
        <position position="1"/>
    </location>
</feature>
<keyword evidence="4" id="KW-0808">Transferase</keyword>
<dbReference type="SMART" id="SM00388">
    <property type="entry name" value="HisKA"/>
    <property type="match status" value="1"/>
</dbReference>
<dbReference type="Pfam" id="PF00072">
    <property type="entry name" value="Response_reg"/>
    <property type="match status" value="1"/>
</dbReference>
<dbReference type="FunFam" id="3.30.565.10:FF:000010">
    <property type="entry name" value="Sensor histidine kinase RcsC"/>
    <property type="match status" value="1"/>
</dbReference>
<dbReference type="SMART" id="SM00387">
    <property type="entry name" value="HATPase_c"/>
    <property type="match status" value="1"/>
</dbReference>
<dbReference type="InterPro" id="IPR004358">
    <property type="entry name" value="Sig_transdc_His_kin-like_C"/>
</dbReference>
<evidence type="ECO:0000256" key="3">
    <source>
        <dbReference type="ARBA" id="ARBA00022553"/>
    </source>
</evidence>
<dbReference type="PROSITE" id="PS50109">
    <property type="entry name" value="HIS_KIN"/>
    <property type="match status" value="1"/>
</dbReference>
<dbReference type="RefSeq" id="XP_001419557.1">
    <property type="nucleotide sequence ID" value="XM_001419520.1"/>
</dbReference>
<proteinExistence type="predicted"/>
<protein>
    <recommendedName>
        <fullName evidence="2">histidine kinase</fullName>
        <ecNumber evidence="2">2.7.13.3</ecNumber>
    </recommendedName>
</protein>
<keyword evidence="13" id="KW-1185">Reference proteome</keyword>
<dbReference type="SUPFAM" id="SSF55874">
    <property type="entry name" value="ATPase domain of HSP90 chaperone/DNA topoisomerase II/histidine kinase"/>
    <property type="match status" value="1"/>
</dbReference>
<gene>
    <name evidence="12" type="ORF">OSTLU_1394</name>
</gene>